<sequence>MKRYQLQIGKSHEEAVSTDTDAAEKYPEIFHQLIKEKIFRPEQIFNMDEAGMFWEKMPSKTFLMKDEMKFP</sequence>
<evidence type="ECO:0000256" key="1">
    <source>
        <dbReference type="SAM" id="MobiDB-lite"/>
    </source>
</evidence>
<keyword evidence="3" id="KW-1185">Reference proteome</keyword>
<dbReference type="AlphaFoldDB" id="A0A8X6Q9H1"/>
<dbReference type="EMBL" id="BMAW01078842">
    <property type="protein sequence ID" value="GFU12742.1"/>
    <property type="molecule type" value="Genomic_DNA"/>
</dbReference>
<protein>
    <submittedName>
        <fullName evidence="2">HTH CENPB-type domain-containing protein</fullName>
    </submittedName>
</protein>
<proteinExistence type="predicted"/>
<accession>A0A8X6Q9H1</accession>
<dbReference type="OrthoDB" id="125347at2759"/>
<feature type="region of interest" description="Disordered" evidence="1">
    <location>
        <begin position="1"/>
        <end position="20"/>
    </location>
</feature>
<evidence type="ECO:0000313" key="3">
    <source>
        <dbReference type="Proteomes" id="UP000887013"/>
    </source>
</evidence>
<organism evidence="2 3">
    <name type="scientific">Nephila pilipes</name>
    <name type="common">Giant wood spider</name>
    <name type="synonym">Nephila maculata</name>
    <dbReference type="NCBI Taxonomy" id="299642"/>
    <lineage>
        <taxon>Eukaryota</taxon>
        <taxon>Metazoa</taxon>
        <taxon>Ecdysozoa</taxon>
        <taxon>Arthropoda</taxon>
        <taxon>Chelicerata</taxon>
        <taxon>Arachnida</taxon>
        <taxon>Araneae</taxon>
        <taxon>Araneomorphae</taxon>
        <taxon>Entelegynae</taxon>
        <taxon>Araneoidea</taxon>
        <taxon>Nephilidae</taxon>
        <taxon>Nephila</taxon>
    </lineage>
</organism>
<name>A0A8X6Q9H1_NEPPI</name>
<reference evidence="2" key="1">
    <citation type="submission" date="2020-08" db="EMBL/GenBank/DDBJ databases">
        <title>Multicomponent nature underlies the extraordinary mechanical properties of spider dragline silk.</title>
        <authorList>
            <person name="Kono N."/>
            <person name="Nakamura H."/>
            <person name="Mori M."/>
            <person name="Yoshida Y."/>
            <person name="Ohtoshi R."/>
            <person name="Malay A.D."/>
            <person name="Moran D.A.P."/>
            <person name="Tomita M."/>
            <person name="Numata K."/>
            <person name="Arakawa K."/>
        </authorList>
    </citation>
    <scope>NUCLEOTIDE SEQUENCE</scope>
</reference>
<dbReference type="Proteomes" id="UP000887013">
    <property type="component" value="Unassembled WGS sequence"/>
</dbReference>
<evidence type="ECO:0000313" key="2">
    <source>
        <dbReference type="EMBL" id="GFU12742.1"/>
    </source>
</evidence>
<comment type="caution">
    <text evidence="2">The sequence shown here is derived from an EMBL/GenBank/DDBJ whole genome shotgun (WGS) entry which is preliminary data.</text>
</comment>
<gene>
    <name evidence="2" type="ORF">NPIL_332151</name>
</gene>